<dbReference type="PROSITE" id="PS50006">
    <property type="entry name" value="FHA_DOMAIN"/>
    <property type="match status" value="1"/>
</dbReference>
<dbReference type="SMART" id="SM00240">
    <property type="entry name" value="FHA"/>
    <property type="match status" value="1"/>
</dbReference>
<feature type="region of interest" description="Disordered" evidence="1">
    <location>
        <begin position="390"/>
        <end position="410"/>
    </location>
</feature>
<evidence type="ECO:0000259" key="3">
    <source>
        <dbReference type="PROSITE" id="PS50166"/>
    </source>
</evidence>
<protein>
    <submittedName>
        <fullName evidence="4">Pyruvate dehydrogenase complex dihydrolipoamide acetyltransferase component (E2)</fullName>
    </submittedName>
</protein>
<organism evidence="4 5">
    <name type="scientific">Phytophthora pseudosyringae</name>
    <dbReference type="NCBI Taxonomy" id="221518"/>
    <lineage>
        <taxon>Eukaryota</taxon>
        <taxon>Sar</taxon>
        <taxon>Stramenopiles</taxon>
        <taxon>Oomycota</taxon>
        <taxon>Peronosporomycetes</taxon>
        <taxon>Peronosporales</taxon>
        <taxon>Peronosporaceae</taxon>
        <taxon>Phytophthora</taxon>
    </lineage>
</organism>
<feature type="compositionally biased region" description="Acidic residues" evidence="1">
    <location>
        <begin position="568"/>
        <end position="582"/>
    </location>
</feature>
<feature type="compositionally biased region" description="Basic and acidic residues" evidence="1">
    <location>
        <begin position="550"/>
        <end position="567"/>
    </location>
</feature>
<dbReference type="Pfam" id="PF00498">
    <property type="entry name" value="FHA"/>
    <property type="match status" value="1"/>
</dbReference>
<dbReference type="GO" id="GO:0031267">
    <property type="term" value="F:small GTPase binding"/>
    <property type="evidence" value="ECO:0007669"/>
    <property type="project" value="InterPro"/>
</dbReference>
<dbReference type="Proteomes" id="UP000694044">
    <property type="component" value="Unassembled WGS sequence"/>
</dbReference>
<dbReference type="OrthoDB" id="114364at2759"/>
<feature type="compositionally biased region" description="Polar residues" evidence="1">
    <location>
        <begin position="393"/>
        <end position="406"/>
    </location>
</feature>
<evidence type="ECO:0000313" key="5">
    <source>
        <dbReference type="Proteomes" id="UP000694044"/>
    </source>
</evidence>
<feature type="compositionally biased region" description="Polar residues" evidence="1">
    <location>
        <begin position="537"/>
        <end position="548"/>
    </location>
</feature>
<feature type="compositionally biased region" description="Basic and acidic residues" evidence="1">
    <location>
        <begin position="307"/>
        <end position="329"/>
    </location>
</feature>
<feature type="domain" description="Importin N-terminal" evidence="3">
    <location>
        <begin position="338"/>
        <end position="430"/>
    </location>
</feature>
<dbReference type="AlphaFoldDB" id="A0A8T1WF18"/>
<sequence length="582" mass="64944">MSSSPSSPEPKLLPWGRLVLLTAQQNASRADHYDLARSKHFAGRVAHRCDILIPRHFISGLHCIIQRVGSDDRGEPIVKIEDQSRYGTWVNGDKVGYRRKASVKNGDRINFTRPGSKDVAEIAYRLEILPSGLTQQNEELHARLSADEMAVSGRTRKRAHEELQYTQSPAKVMRSPPRPRPTKKLRLVANSQQSSQGQESEPVSEPAGDLGSTPATQQSGPDTVPHEPSARAAGKRRRRTDAPAPDSKLAELQKERQQFLNVLAEYAFALSNKNEQLVKGEQELEATRKENMALKKAHEEELKKAEQELKTLREKSEATTKSHEEELAKVKAQAAADQKKALAELRQEHDKLKRTLEDILVDPKAPPQVRTVAELESKIQEMKRRFSAAQDELTLQRQQESQTTPPSKKLVVELERKAQVERQLLQTLQVNAERHRKGAEEMELAQTWVLPQSNLSGSSQSQDSIDAGHLRNNRRISQQSVGSNENSEPSPGDLSLTLDPSDEKTTIGGTSQGRPPRFNVYGACSATADTSISDSSRPTTLSRTQMFRTNKAEDNETKVGQETKEEREDQGDVEDEETKGGK</sequence>
<keyword evidence="5" id="KW-1185">Reference proteome</keyword>
<evidence type="ECO:0000313" key="4">
    <source>
        <dbReference type="EMBL" id="KAG7390189.1"/>
    </source>
</evidence>
<feature type="compositionally biased region" description="Low complexity" evidence="1">
    <location>
        <begin position="525"/>
        <end position="536"/>
    </location>
</feature>
<evidence type="ECO:0000256" key="1">
    <source>
        <dbReference type="SAM" id="MobiDB-lite"/>
    </source>
</evidence>
<feature type="domain" description="FHA" evidence="2">
    <location>
        <begin position="40"/>
        <end position="95"/>
    </location>
</feature>
<dbReference type="InterPro" id="IPR000253">
    <property type="entry name" value="FHA_dom"/>
</dbReference>
<proteinExistence type="predicted"/>
<feature type="region of interest" description="Disordered" evidence="1">
    <location>
        <begin position="478"/>
        <end position="582"/>
    </location>
</feature>
<feature type="region of interest" description="Disordered" evidence="1">
    <location>
        <begin position="149"/>
        <end position="253"/>
    </location>
</feature>
<feature type="compositionally biased region" description="Low complexity" evidence="1">
    <location>
        <begin position="191"/>
        <end position="201"/>
    </location>
</feature>
<dbReference type="EMBL" id="JAGDFM010000035">
    <property type="protein sequence ID" value="KAG7390189.1"/>
    <property type="molecule type" value="Genomic_DNA"/>
</dbReference>
<reference evidence="4" key="1">
    <citation type="submission" date="2021-02" db="EMBL/GenBank/DDBJ databases">
        <authorList>
            <person name="Palmer J.M."/>
        </authorList>
    </citation>
    <scope>NUCLEOTIDE SEQUENCE</scope>
    <source>
        <strain evidence="4">SCRP734</strain>
    </source>
</reference>
<name>A0A8T1WF18_9STRA</name>
<gene>
    <name evidence="4" type="primary">LAT1_3</name>
    <name evidence="4" type="ORF">PHYPSEUDO_008643</name>
</gene>
<accession>A0A8T1WF18</accession>
<feature type="compositionally biased region" description="Polar residues" evidence="1">
    <location>
        <begin position="478"/>
        <end position="489"/>
    </location>
</feature>
<keyword evidence="4" id="KW-0670">Pyruvate</keyword>
<dbReference type="InterPro" id="IPR001494">
    <property type="entry name" value="Importin-beta_N"/>
</dbReference>
<dbReference type="PROSITE" id="PS50166">
    <property type="entry name" value="IMPORTIN_B_NT"/>
    <property type="match status" value="1"/>
</dbReference>
<feature type="region of interest" description="Disordered" evidence="1">
    <location>
        <begin position="307"/>
        <end position="332"/>
    </location>
</feature>
<comment type="caution">
    <text evidence="4">The sequence shown here is derived from an EMBL/GenBank/DDBJ whole genome shotgun (WGS) entry which is preliminary data.</text>
</comment>
<dbReference type="GO" id="GO:0006886">
    <property type="term" value="P:intracellular protein transport"/>
    <property type="evidence" value="ECO:0007669"/>
    <property type="project" value="InterPro"/>
</dbReference>
<evidence type="ECO:0000259" key="2">
    <source>
        <dbReference type="PROSITE" id="PS50006"/>
    </source>
</evidence>